<dbReference type="GO" id="GO:0005886">
    <property type="term" value="C:plasma membrane"/>
    <property type="evidence" value="ECO:0007669"/>
    <property type="project" value="TreeGrafter"/>
</dbReference>
<dbReference type="Proteomes" id="UP000095280">
    <property type="component" value="Unplaced"/>
</dbReference>
<proteinExistence type="inferred from homology"/>
<sequence>SRLGLVPVDPIAEVDGHPGALALHLLGNGWQVLHVDALAIVVDIVAVVGHLEFRAADQAVRDQILVGAPANHGAVAGRLFARVSCCNFRSKMGESSELSLVSLVLLLSLLSASFSSMCRSPVGSRSAVGFRGLSILAGAAARPLPRLAAALVRWPLLNLLNLCAGATAKKVQLSRTSSPKVPKMPGQTKQLLQCLLLAAVAISRSSSIAVSGEGGGGNPLPPGSTGSNTVRLADNSHIRGFRRSVSGRDIWHYLGVPYARPPVDNLRFRAPVPLDAPIGLSYREPFDAFYKPKSCYFWPMSKSEFEINNPALLIWWNNTEMSEDCLYLNVWTPTENQGDKKAVMVWIFGGGFYGGSASLEIYDGAVLASKGDVVVASMQYRTGAFGFLYLDPDEAPGNMGLMDQRLAMKWIWTNARYFGGDPSRVTIFGESAGAVSVSLHMLLPESQKYFSRAIMNSGSALAYWASEDQARARHRAYILAVQLNCYVGHGNRKRIIGCMRHISPEKIQAKLYPIVAKINEERVPYYNRYQSRIGRRSNLTEPPLYFFYLPLRPVYGTDQNLNPLIVDSLAFEYQLRHRQKYGFNHWTSKDVLYAFDEHDGDNTFKCPSLPMPEMDAEAMHGYELDYTFGMPMGNRSHIVLEVKQGSSGYKVGENLRRRKCNFWNAQMRNIRNYMQQNVPCITEPKKSTQNISGGQGRPPALSSAILVWPGNSLCQPSSVCWVNAALRNSSESTYLFCSKFKLATMTAI</sequence>
<dbReference type="InterPro" id="IPR019826">
    <property type="entry name" value="Carboxylesterase_B_AS"/>
</dbReference>
<dbReference type="Pfam" id="PF00135">
    <property type="entry name" value="COesterase"/>
    <property type="match status" value="1"/>
</dbReference>
<evidence type="ECO:0000313" key="6">
    <source>
        <dbReference type="WBParaSite" id="maker-uti_cns_0015696-snap-gene-0.2-mRNA-1"/>
    </source>
</evidence>
<feature type="domain" description="Carboxylesterase type B" evidence="4">
    <location>
        <begin position="234"/>
        <end position="513"/>
    </location>
</feature>
<evidence type="ECO:0000313" key="5">
    <source>
        <dbReference type="Proteomes" id="UP000095280"/>
    </source>
</evidence>
<evidence type="ECO:0000256" key="1">
    <source>
        <dbReference type="ARBA" id="ARBA00005964"/>
    </source>
</evidence>
<protein>
    <submittedName>
        <fullName evidence="6">COesterase domain-containing protein</fullName>
    </submittedName>
</protein>
<dbReference type="InterPro" id="IPR050654">
    <property type="entry name" value="AChE-related_enzymes"/>
</dbReference>
<keyword evidence="3" id="KW-0378">Hydrolase</keyword>
<dbReference type="AlphaFoldDB" id="A0A1I8IS35"/>
<dbReference type="InterPro" id="IPR019819">
    <property type="entry name" value="Carboxylesterase_B_CS"/>
</dbReference>
<comment type="similarity">
    <text evidence="1">Belongs to the type-B carboxylesterase/lipase family.</text>
</comment>
<organism evidence="5 6">
    <name type="scientific">Macrostomum lignano</name>
    <dbReference type="NCBI Taxonomy" id="282301"/>
    <lineage>
        <taxon>Eukaryota</taxon>
        <taxon>Metazoa</taxon>
        <taxon>Spiralia</taxon>
        <taxon>Lophotrochozoa</taxon>
        <taxon>Platyhelminthes</taxon>
        <taxon>Rhabditophora</taxon>
        <taxon>Macrostomorpha</taxon>
        <taxon>Macrostomida</taxon>
        <taxon>Macrostomidae</taxon>
        <taxon>Macrostomum</taxon>
    </lineage>
</organism>
<dbReference type="GO" id="GO:0006581">
    <property type="term" value="P:acetylcholine catabolic process"/>
    <property type="evidence" value="ECO:0007669"/>
    <property type="project" value="TreeGrafter"/>
</dbReference>
<keyword evidence="5" id="KW-1185">Reference proteome</keyword>
<dbReference type="PANTHER" id="PTHR43918">
    <property type="entry name" value="ACETYLCHOLINESTERASE"/>
    <property type="match status" value="1"/>
</dbReference>
<name>A0A1I8IS35_9PLAT</name>
<dbReference type="PANTHER" id="PTHR43918:SF4">
    <property type="entry name" value="CARBOXYLIC ESTER HYDROLASE"/>
    <property type="match status" value="1"/>
</dbReference>
<evidence type="ECO:0000259" key="4">
    <source>
        <dbReference type="Pfam" id="PF00135"/>
    </source>
</evidence>
<evidence type="ECO:0000256" key="3">
    <source>
        <dbReference type="ARBA" id="ARBA00022801"/>
    </source>
</evidence>
<dbReference type="PROSITE" id="PS00941">
    <property type="entry name" value="CARBOXYLESTERASE_B_2"/>
    <property type="match status" value="1"/>
</dbReference>
<reference evidence="6" key="1">
    <citation type="submission" date="2016-11" db="UniProtKB">
        <authorList>
            <consortium name="WormBaseParasite"/>
        </authorList>
    </citation>
    <scope>IDENTIFICATION</scope>
</reference>
<dbReference type="Gene3D" id="3.40.50.1820">
    <property type="entry name" value="alpha/beta hydrolase"/>
    <property type="match status" value="1"/>
</dbReference>
<evidence type="ECO:0000256" key="2">
    <source>
        <dbReference type="ARBA" id="ARBA00022487"/>
    </source>
</evidence>
<accession>A0A1I8IS35</accession>
<dbReference type="GO" id="GO:0019695">
    <property type="term" value="P:choline metabolic process"/>
    <property type="evidence" value="ECO:0007669"/>
    <property type="project" value="TreeGrafter"/>
</dbReference>
<dbReference type="GO" id="GO:0003990">
    <property type="term" value="F:acetylcholinesterase activity"/>
    <property type="evidence" value="ECO:0007669"/>
    <property type="project" value="TreeGrafter"/>
</dbReference>
<keyword evidence="2" id="KW-0719">Serine esterase</keyword>
<dbReference type="GO" id="GO:0005615">
    <property type="term" value="C:extracellular space"/>
    <property type="evidence" value="ECO:0007669"/>
    <property type="project" value="TreeGrafter"/>
</dbReference>
<dbReference type="WBParaSite" id="maker-uti_cns_0015696-snap-gene-0.2-mRNA-1">
    <property type="protein sequence ID" value="maker-uti_cns_0015696-snap-gene-0.2-mRNA-1"/>
    <property type="gene ID" value="maker-uti_cns_0015696-snap-gene-0.2"/>
</dbReference>
<dbReference type="PROSITE" id="PS00122">
    <property type="entry name" value="CARBOXYLESTERASE_B_1"/>
    <property type="match status" value="1"/>
</dbReference>
<dbReference type="InterPro" id="IPR002018">
    <property type="entry name" value="CarbesteraseB"/>
</dbReference>
<dbReference type="SUPFAM" id="SSF53474">
    <property type="entry name" value="alpha/beta-Hydrolases"/>
    <property type="match status" value="1"/>
</dbReference>
<dbReference type="InterPro" id="IPR029058">
    <property type="entry name" value="AB_hydrolase_fold"/>
</dbReference>